<evidence type="ECO:0000256" key="1">
    <source>
        <dbReference type="ARBA" id="ARBA00022553"/>
    </source>
</evidence>
<keyword evidence="4" id="KW-0804">Transcription</keyword>
<feature type="modified residue" description="4-aspartylphosphate" evidence="5">
    <location>
        <position position="54"/>
    </location>
</feature>
<name>A0A074LWK3_9BACL</name>
<evidence type="ECO:0000256" key="3">
    <source>
        <dbReference type="ARBA" id="ARBA00023125"/>
    </source>
</evidence>
<dbReference type="Pfam" id="PF00072">
    <property type="entry name" value="Response_reg"/>
    <property type="match status" value="1"/>
</dbReference>
<feature type="domain" description="HTH luxR-type" evidence="6">
    <location>
        <begin position="156"/>
        <end position="221"/>
    </location>
</feature>
<dbReference type="RefSeq" id="WP_038083146.1">
    <property type="nucleotide sequence ID" value="NZ_JMIR01000001.1"/>
</dbReference>
<reference evidence="8 9" key="1">
    <citation type="journal article" date="2013" name="Int. J. Syst. Evol. Microbiol.">
        <title>Tumebacillus flagellatus sp. nov., an alpha-amylase/pullulanase-producing bacterium isolated from cassava wastewater.</title>
        <authorList>
            <person name="Wang Q."/>
            <person name="Xie N."/>
            <person name="Qin Y."/>
            <person name="Shen N."/>
            <person name="Zhu J."/>
            <person name="Mi H."/>
            <person name="Huang R."/>
        </authorList>
    </citation>
    <scope>NUCLEOTIDE SEQUENCE [LARGE SCALE GENOMIC DNA]</scope>
    <source>
        <strain evidence="8 9">GST4</strain>
    </source>
</reference>
<dbReference type="PROSITE" id="PS50110">
    <property type="entry name" value="RESPONSE_REGULATORY"/>
    <property type="match status" value="1"/>
</dbReference>
<dbReference type="PROSITE" id="PS50043">
    <property type="entry name" value="HTH_LUXR_2"/>
    <property type="match status" value="1"/>
</dbReference>
<evidence type="ECO:0000256" key="2">
    <source>
        <dbReference type="ARBA" id="ARBA00023015"/>
    </source>
</evidence>
<dbReference type="PANTHER" id="PTHR43214:SF40">
    <property type="entry name" value="TRANSCRIPTIONAL REGULATORY PROTEIN LNRK"/>
    <property type="match status" value="1"/>
</dbReference>
<dbReference type="SUPFAM" id="SSF52172">
    <property type="entry name" value="CheY-like"/>
    <property type="match status" value="1"/>
</dbReference>
<sequence length="228" mass="25325">MIRVLVVDDQRLMRDGLKTILSLEEELEVVGAASDGRQAFELAKQLRPDVVLMDIRMPSVDGVTGTRLIREALPETKVLILTTFNDSELIFEALDEGASGYLLKEMPTEEIVAAIHTVHGGGMMLPPDITAQVVSELKRVREQYALTQEQASPMPTPPLHEELTEREREVLRLLGCGLNNKEIADRLAITEGTTKNHVSSIISKLRLRDRTQAAIYAVRHGLTPLDVI</sequence>
<dbReference type="AlphaFoldDB" id="A0A074LWK3"/>
<dbReference type="Gene3D" id="3.40.50.2300">
    <property type="match status" value="1"/>
</dbReference>
<keyword evidence="9" id="KW-1185">Reference proteome</keyword>
<dbReference type="InterPro" id="IPR039420">
    <property type="entry name" value="WalR-like"/>
</dbReference>
<protein>
    <submittedName>
        <fullName evidence="8">LuxR family transcriptional regulator</fullName>
    </submittedName>
</protein>
<dbReference type="Pfam" id="PF00196">
    <property type="entry name" value="GerE"/>
    <property type="match status" value="1"/>
</dbReference>
<evidence type="ECO:0000313" key="9">
    <source>
        <dbReference type="Proteomes" id="UP000027931"/>
    </source>
</evidence>
<keyword evidence="2" id="KW-0805">Transcription regulation</keyword>
<dbReference type="InterPro" id="IPR000792">
    <property type="entry name" value="Tscrpt_reg_LuxR_C"/>
</dbReference>
<dbReference type="InterPro" id="IPR058245">
    <property type="entry name" value="NreC/VraR/RcsB-like_REC"/>
</dbReference>
<evidence type="ECO:0000256" key="5">
    <source>
        <dbReference type="PROSITE-ProRule" id="PRU00169"/>
    </source>
</evidence>
<evidence type="ECO:0000256" key="4">
    <source>
        <dbReference type="ARBA" id="ARBA00023163"/>
    </source>
</evidence>
<feature type="domain" description="Response regulatory" evidence="7">
    <location>
        <begin position="3"/>
        <end position="119"/>
    </location>
</feature>
<dbReference type="InterPro" id="IPR016032">
    <property type="entry name" value="Sig_transdc_resp-reg_C-effctor"/>
</dbReference>
<dbReference type="InterPro" id="IPR001789">
    <property type="entry name" value="Sig_transdc_resp-reg_receiver"/>
</dbReference>
<evidence type="ECO:0000259" key="6">
    <source>
        <dbReference type="PROSITE" id="PS50043"/>
    </source>
</evidence>
<dbReference type="EMBL" id="JMIR01000001">
    <property type="protein sequence ID" value="KEO85000.1"/>
    <property type="molecule type" value="Genomic_DNA"/>
</dbReference>
<dbReference type="GO" id="GO:0003677">
    <property type="term" value="F:DNA binding"/>
    <property type="evidence" value="ECO:0007669"/>
    <property type="project" value="UniProtKB-KW"/>
</dbReference>
<comment type="caution">
    <text evidence="8">The sequence shown here is derived from an EMBL/GenBank/DDBJ whole genome shotgun (WGS) entry which is preliminary data.</text>
</comment>
<dbReference type="PANTHER" id="PTHR43214">
    <property type="entry name" value="TWO-COMPONENT RESPONSE REGULATOR"/>
    <property type="match status" value="1"/>
</dbReference>
<gene>
    <name evidence="8" type="ORF">EL26_00085</name>
</gene>
<evidence type="ECO:0000313" key="8">
    <source>
        <dbReference type="EMBL" id="KEO85000.1"/>
    </source>
</evidence>
<dbReference type="InterPro" id="IPR011006">
    <property type="entry name" value="CheY-like_superfamily"/>
</dbReference>
<dbReference type="PRINTS" id="PR00038">
    <property type="entry name" value="HTHLUXR"/>
</dbReference>
<dbReference type="STRING" id="1157490.EL26_00085"/>
<dbReference type="eggNOG" id="COG2197">
    <property type="taxonomic scope" value="Bacteria"/>
</dbReference>
<dbReference type="Proteomes" id="UP000027931">
    <property type="component" value="Unassembled WGS sequence"/>
</dbReference>
<keyword evidence="1 5" id="KW-0597">Phosphoprotein</keyword>
<dbReference type="SMART" id="SM00448">
    <property type="entry name" value="REC"/>
    <property type="match status" value="1"/>
</dbReference>
<dbReference type="CDD" id="cd17535">
    <property type="entry name" value="REC_NarL-like"/>
    <property type="match status" value="1"/>
</dbReference>
<dbReference type="CDD" id="cd06170">
    <property type="entry name" value="LuxR_C_like"/>
    <property type="match status" value="1"/>
</dbReference>
<proteinExistence type="predicted"/>
<evidence type="ECO:0000259" key="7">
    <source>
        <dbReference type="PROSITE" id="PS50110"/>
    </source>
</evidence>
<dbReference type="GO" id="GO:0006355">
    <property type="term" value="P:regulation of DNA-templated transcription"/>
    <property type="evidence" value="ECO:0007669"/>
    <property type="project" value="InterPro"/>
</dbReference>
<organism evidence="8 9">
    <name type="scientific">Tumebacillus flagellatus</name>
    <dbReference type="NCBI Taxonomy" id="1157490"/>
    <lineage>
        <taxon>Bacteria</taxon>
        <taxon>Bacillati</taxon>
        <taxon>Bacillota</taxon>
        <taxon>Bacilli</taxon>
        <taxon>Bacillales</taxon>
        <taxon>Alicyclobacillaceae</taxon>
        <taxon>Tumebacillus</taxon>
    </lineage>
</organism>
<keyword evidence="3" id="KW-0238">DNA-binding</keyword>
<dbReference type="OrthoDB" id="9779069at2"/>
<dbReference type="SUPFAM" id="SSF46894">
    <property type="entry name" value="C-terminal effector domain of the bipartite response regulators"/>
    <property type="match status" value="1"/>
</dbReference>
<dbReference type="GO" id="GO:0000160">
    <property type="term" value="P:phosphorelay signal transduction system"/>
    <property type="evidence" value="ECO:0007669"/>
    <property type="project" value="InterPro"/>
</dbReference>
<accession>A0A074LWK3</accession>
<dbReference type="SMART" id="SM00421">
    <property type="entry name" value="HTH_LUXR"/>
    <property type="match status" value="1"/>
</dbReference>